<dbReference type="InterPro" id="IPR052374">
    <property type="entry name" value="SERAC1"/>
</dbReference>
<keyword evidence="6" id="KW-0472">Membrane</keyword>
<evidence type="ECO:0000259" key="7">
    <source>
        <dbReference type="Pfam" id="PF12697"/>
    </source>
</evidence>
<evidence type="ECO:0000256" key="2">
    <source>
        <dbReference type="ARBA" id="ARBA00004240"/>
    </source>
</evidence>
<sequence>LVLVHGLNGDLVDSWTFNEGNISTCWPRDLLPKVLPRTRVLSLGYNGDIYFNDSTAGIRGNAESLLAQLRIRRPDSSRPIVLLGHCLGGLIVKQASGSRLLFGTPHFGTDKNHWLSIANGLALMKGILGNEPSALVKAITKNSRDLAEISEDFCQIAPQYTIKSFYETLPWRDTNEQIVDKMSSLILIDSEIAEAVDADHLAMCKFADEDDPTFLSVCASIE</sequence>
<proteinExistence type="predicted"/>
<dbReference type="Pfam" id="PF12697">
    <property type="entry name" value="Abhydrolase_6"/>
    <property type="match status" value="1"/>
</dbReference>
<dbReference type="Proteomes" id="UP001270362">
    <property type="component" value="Unassembled WGS sequence"/>
</dbReference>
<dbReference type="InterPro" id="IPR029058">
    <property type="entry name" value="AB_hydrolase_fold"/>
</dbReference>
<dbReference type="PANTHER" id="PTHR48182:SF2">
    <property type="entry name" value="PROTEIN SERAC1"/>
    <property type="match status" value="1"/>
</dbReference>
<dbReference type="GO" id="GO:0005739">
    <property type="term" value="C:mitochondrion"/>
    <property type="evidence" value="ECO:0007669"/>
    <property type="project" value="UniProtKB-SubCell"/>
</dbReference>
<evidence type="ECO:0000313" key="9">
    <source>
        <dbReference type="Proteomes" id="UP001270362"/>
    </source>
</evidence>
<evidence type="ECO:0000256" key="1">
    <source>
        <dbReference type="ARBA" id="ARBA00004173"/>
    </source>
</evidence>
<evidence type="ECO:0000256" key="5">
    <source>
        <dbReference type="ARBA" id="ARBA00023128"/>
    </source>
</evidence>
<dbReference type="PANTHER" id="PTHR48182">
    <property type="entry name" value="PROTEIN SERAC1"/>
    <property type="match status" value="1"/>
</dbReference>
<reference evidence="8" key="2">
    <citation type="submission" date="2023-06" db="EMBL/GenBank/DDBJ databases">
        <authorList>
            <consortium name="Lawrence Berkeley National Laboratory"/>
            <person name="Haridas S."/>
            <person name="Hensen N."/>
            <person name="Bonometti L."/>
            <person name="Westerberg I."/>
            <person name="Brannstrom I.O."/>
            <person name="Guillou S."/>
            <person name="Cros-Aarteil S."/>
            <person name="Calhoun S."/>
            <person name="Kuo A."/>
            <person name="Mondo S."/>
            <person name="Pangilinan J."/>
            <person name="Riley R."/>
            <person name="Labutti K."/>
            <person name="Andreopoulos B."/>
            <person name="Lipzen A."/>
            <person name="Chen C."/>
            <person name="Yanf M."/>
            <person name="Daum C."/>
            <person name="Ng V."/>
            <person name="Clum A."/>
            <person name="Steindorff A."/>
            <person name="Ohm R."/>
            <person name="Martin F."/>
            <person name="Silar P."/>
            <person name="Natvig D."/>
            <person name="Lalanne C."/>
            <person name="Gautier V."/>
            <person name="Ament-Velasquez S.L."/>
            <person name="Kruys A."/>
            <person name="Hutchinson M.I."/>
            <person name="Powell A.J."/>
            <person name="Barry K."/>
            <person name="Miller A.N."/>
            <person name="Grigoriev I.V."/>
            <person name="Debuchy R."/>
            <person name="Gladieux P."/>
            <person name="Thoren M.H."/>
            <person name="Johannesson H."/>
        </authorList>
    </citation>
    <scope>NUCLEOTIDE SEQUENCE</scope>
    <source>
        <strain evidence="8">CBS 314.62</strain>
    </source>
</reference>
<evidence type="ECO:0000256" key="3">
    <source>
        <dbReference type="ARBA" id="ARBA00004370"/>
    </source>
</evidence>
<accession>A0AAE0XBF8</accession>
<gene>
    <name evidence="8" type="ORF">B0T22DRAFT_362710</name>
</gene>
<feature type="non-terminal residue" evidence="8">
    <location>
        <position position="1"/>
    </location>
</feature>
<dbReference type="GO" id="GO:0005783">
    <property type="term" value="C:endoplasmic reticulum"/>
    <property type="evidence" value="ECO:0007669"/>
    <property type="project" value="UniProtKB-SubCell"/>
</dbReference>
<dbReference type="AlphaFoldDB" id="A0AAE0XBF8"/>
<reference evidence="8" key="1">
    <citation type="journal article" date="2023" name="Mol. Phylogenet. Evol.">
        <title>Genome-scale phylogeny and comparative genomics of the fungal order Sordariales.</title>
        <authorList>
            <person name="Hensen N."/>
            <person name="Bonometti L."/>
            <person name="Westerberg I."/>
            <person name="Brannstrom I.O."/>
            <person name="Guillou S."/>
            <person name="Cros-Aarteil S."/>
            <person name="Calhoun S."/>
            <person name="Haridas S."/>
            <person name="Kuo A."/>
            <person name="Mondo S."/>
            <person name="Pangilinan J."/>
            <person name="Riley R."/>
            <person name="LaButti K."/>
            <person name="Andreopoulos B."/>
            <person name="Lipzen A."/>
            <person name="Chen C."/>
            <person name="Yan M."/>
            <person name="Daum C."/>
            <person name="Ng V."/>
            <person name="Clum A."/>
            <person name="Steindorff A."/>
            <person name="Ohm R.A."/>
            <person name="Martin F."/>
            <person name="Silar P."/>
            <person name="Natvig D.O."/>
            <person name="Lalanne C."/>
            <person name="Gautier V."/>
            <person name="Ament-Velasquez S.L."/>
            <person name="Kruys A."/>
            <person name="Hutchinson M.I."/>
            <person name="Powell A.J."/>
            <person name="Barry K."/>
            <person name="Miller A.N."/>
            <person name="Grigoriev I.V."/>
            <person name="Debuchy R."/>
            <person name="Gladieux P."/>
            <person name="Hiltunen Thoren M."/>
            <person name="Johannesson H."/>
        </authorList>
    </citation>
    <scope>NUCLEOTIDE SEQUENCE</scope>
    <source>
        <strain evidence="8">CBS 314.62</strain>
    </source>
</reference>
<dbReference type="SUPFAM" id="SSF53474">
    <property type="entry name" value="alpha/beta-Hydrolases"/>
    <property type="match status" value="1"/>
</dbReference>
<organism evidence="8 9">
    <name type="scientific">Podospora appendiculata</name>
    <dbReference type="NCBI Taxonomy" id="314037"/>
    <lineage>
        <taxon>Eukaryota</taxon>
        <taxon>Fungi</taxon>
        <taxon>Dikarya</taxon>
        <taxon>Ascomycota</taxon>
        <taxon>Pezizomycotina</taxon>
        <taxon>Sordariomycetes</taxon>
        <taxon>Sordariomycetidae</taxon>
        <taxon>Sordariales</taxon>
        <taxon>Podosporaceae</taxon>
        <taxon>Podospora</taxon>
    </lineage>
</organism>
<feature type="non-terminal residue" evidence="8">
    <location>
        <position position="222"/>
    </location>
</feature>
<dbReference type="Gene3D" id="3.40.50.1820">
    <property type="entry name" value="alpha/beta hydrolase"/>
    <property type="match status" value="1"/>
</dbReference>
<feature type="domain" description="AB hydrolase-1" evidence="7">
    <location>
        <begin position="1"/>
        <end position="105"/>
    </location>
</feature>
<name>A0AAE0XBF8_9PEZI</name>
<protein>
    <recommendedName>
        <fullName evidence="7">AB hydrolase-1 domain-containing protein</fullName>
    </recommendedName>
</protein>
<comment type="caution">
    <text evidence="8">The sequence shown here is derived from an EMBL/GenBank/DDBJ whole genome shotgun (WGS) entry which is preliminary data.</text>
</comment>
<keyword evidence="9" id="KW-1185">Reference proteome</keyword>
<comment type="subcellular location">
    <subcellularLocation>
        <location evidence="2">Endoplasmic reticulum</location>
    </subcellularLocation>
    <subcellularLocation>
        <location evidence="3">Membrane</location>
    </subcellularLocation>
    <subcellularLocation>
        <location evidence="1">Mitochondrion</location>
    </subcellularLocation>
</comment>
<evidence type="ECO:0000256" key="6">
    <source>
        <dbReference type="ARBA" id="ARBA00023136"/>
    </source>
</evidence>
<dbReference type="EMBL" id="JAULSO010000002">
    <property type="protein sequence ID" value="KAK3689560.1"/>
    <property type="molecule type" value="Genomic_DNA"/>
</dbReference>
<evidence type="ECO:0000256" key="4">
    <source>
        <dbReference type="ARBA" id="ARBA00022824"/>
    </source>
</evidence>
<keyword evidence="5" id="KW-0496">Mitochondrion</keyword>
<dbReference type="InterPro" id="IPR000073">
    <property type="entry name" value="AB_hydrolase_1"/>
</dbReference>
<keyword evidence="4" id="KW-0256">Endoplasmic reticulum</keyword>
<dbReference type="GO" id="GO:0016020">
    <property type="term" value="C:membrane"/>
    <property type="evidence" value="ECO:0007669"/>
    <property type="project" value="UniProtKB-SubCell"/>
</dbReference>
<evidence type="ECO:0000313" key="8">
    <source>
        <dbReference type="EMBL" id="KAK3689560.1"/>
    </source>
</evidence>